<proteinExistence type="predicted"/>
<protein>
    <recommendedName>
        <fullName evidence="3">Phage tail protein</fullName>
    </recommendedName>
</protein>
<keyword evidence="2" id="KW-1185">Reference proteome</keyword>
<organism evidence="1 2">
    <name type="scientific">Pseudochrobactrum kiredjianiae</name>
    <dbReference type="NCBI Taxonomy" id="386305"/>
    <lineage>
        <taxon>Bacteria</taxon>
        <taxon>Pseudomonadati</taxon>
        <taxon>Pseudomonadota</taxon>
        <taxon>Alphaproteobacteria</taxon>
        <taxon>Hyphomicrobiales</taxon>
        <taxon>Brucellaceae</taxon>
        <taxon>Pseudochrobactrum</taxon>
    </lineage>
</organism>
<comment type="caution">
    <text evidence="1">The sequence shown here is derived from an EMBL/GenBank/DDBJ whole genome shotgun (WGS) entry which is preliminary data.</text>
</comment>
<evidence type="ECO:0000313" key="1">
    <source>
        <dbReference type="EMBL" id="MFD1226438.1"/>
    </source>
</evidence>
<dbReference type="EMBL" id="JBHTMA010000026">
    <property type="protein sequence ID" value="MFD1226438.1"/>
    <property type="molecule type" value="Genomic_DNA"/>
</dbReference>
<dbReference type="Proteomes" id="UP001597263">
    <property type="component" value="Unassembled WGS sequence"/>
</dbReference>
<gene>
    <name evidence="1" type="ORF">ACFQ35_04590</name>
</gene>
<sequence>MPTIPFAEFRPDVADLNGAFTGDVNNVLCADGSYIPFPQFKPLSQALPSACLGGFMARDDLGGTYIIAGTETGLYRLDNTDLSWVNISKADTQYKASREARWSFAQFGTFVIAVNENDAPQVIELGQAVFRDLGGNPPRAAIVRVWGDFVALMGLPAHPRRVWWSGLNDAEHWTVGSKNCDYQEFPDGGVVQGSTEATNPLVFQEKAIRRVTFVPGSVEIFTFQKIHDQRGARSRLSIASRANLAFYADEGGFFQIAPDGSMANIGFEKVDRTVFDQVEWSDTAEIMGVVDPFYSRVYFAIRRFGNEDYNQIYIYDWALSRWTKADIKASMLMSAATLGYTLEGLDAVSSSIDALPYSLDARSWQGGSPVLAAFTPDGALGFFNGQTQEAVLTTQEIGDTAGGITRIHEIYLIADTDDARLTIGSRFRRSDAFRWQDEQAPSSRTGMYRRISRSRFHKIKIRIPAGSIWTHAQGIETKVSTAGLK</sequence>
<accession>A0ABW3V0D4</accession>
<reference evidence="2" key="1">
    <citation type="journal article" date="2019" name="Int. J. Syst. Evol. Microbiol.">
        <title>The Global Catalogue of Microorganisms (GCM) 10K type strain sequencing project: providing services to taxonomists for standard genome sequencing and annotation.</title>
        <authorList>
            <consortium name="The Broad Institute Genomics Platform"/>
            <consortium name="The Broad Institute Genome Sequencing Center for Infectious Disease"/>
            <person name="Wu L."/>
            <person name="Ma J."/>
        </authorList>
    </citation>
    <scope>NUCLEOTIDE SEQUENCE [LARGE SCALE GENOMIC DNA]</scope>
    <source>
        <strain evidence="2">CCUG 49584</strain>
    </source>
</reference>
<dbReference type="RefSeq" id="WP_289388094.1">
    <property type="nucleotide sequence ID" value="NZ_JAUCBM010000009.1"/>
</dbReference>
<evidence type="ECO:0000313" key="2">
    <source>
        <dbReference type="Proteomes" id="UP001597263"/>
    </source>
</evidence>
<name>A0ABW3V0D4_9HYPH</name>
<evidence type="ECO:0008006" key="3">
    <source>
        <dbReference type="Google" id="ProtNLM"/>
    </source>
</evidence>